<accession>A0A1W2DAR8</accession>
<evidence type="ECO:0000256" key="3">
    <source>
        <dbReference type="ARBA" id="ARBA00022723"/>
    </source>
</evidence>
<evidence type="ECO:0000259" key="10">
    <source>
        <dbReference type="PROSITE" id="PS51710"/>
    </source>
</evidence>
<dbReference type="GO" id="GO:0000287">
    <property type="term" value="F:magnesium ion binding"/>
    <property type="evidence" value="ECO:0007669"/>
    <property type="project" value="InterPro"/>
</dbReference>
<evidence type="ECO:0000259" key="11">
    <source>
        <dbReference type="PROSITE" id="PS51883"/>
    </source>
</evidence>
<dbReference type="GO" id="GO:0043022">
    <property type="term" value="F:ribosome binding"/>
    <property type="evidence" value="ECO:0007669"/>
    <property type="project" value="UniProtKB-ARBA"/>
</dbReference>
<keyword evidence="6 8" id="KW-0460">Magnesium</keyword>
<dbReference type="NCBIfam" id="NF008955">
    <property type="entry name" value="PRK12297.1"/>
    <property type="match status" value="1"/>
</dbReference>
<dbReference type="SUPFAM" id="SSF82051">
    <property type="entry name" value="Obg GTP-binding protein N-terminal domain"/>
    <property type="match status" value="1"/>
</dbReference>
<dbReference type="PROSITE" id="PS51710">
    <property type="entry name" value="G_OBG"/>
    <property type="match status" value="1"/>
</dbReference>
<keyword evidence="4 8" id="KW-0547">Nucleotide-binding</keyword>
<keyword evidence="3 8" id="KW-0479">Metal-binding</keyword>
<dbReference type="InterPro" id="IPR014100">
    <property type="entry name" value="GTP-bd_Obg/CgtA"/>
</dbReference>
<evidence type="ECO:0000256" key="6">
    <source>
        <dbReference type="ARBA" id="ARBA00022842"/>
    </source>
</evidence>
<feature type="region of interest" description="Disordered" evidence="9">
    <location>
        <begin position="126"/>
        <end position="146"/>
    </location>
</feature>
<evidence type="ECO:0000256" key="1">
    <source>
        <dbReference type="ARBA" id="ARBA00007699"/>
    </source>
</evidence>
<dbReference type="FunFam" id="2.70.210.12:FF:000001">
    <property type="entry name" value="GTPase Obg"/>
    <property type="match status" value="1"/>
</dbReference>
<feature type="region of interest" description="Disordered" evidence="9">
    <location>
        <begin position="69"/>
        <end position="91"/>
    </location>
</feature>
<dbReference type="InterPro" id="IPR006073">
    <property type="entry name" value="GTP-bd"/>
</dbReference>
<comment type="function">
    <text evidence="8">An essential GTPase which binds GTP, GDP and possibly (p)ppGpp with moderate affinity, with high nucleotide exchange rates and a fairly low GTP hydrolysis rate. Plays a role in control of the cell cycle, stress response, ribosome biogenesis and in those bacteria that undergo differentiation, in morphogenesis control.</text>
</comment>
<evidence type="ECO:0000256" key="7">
    <source>
        <dbReference type="ARBA" id="ARBA00023134"/>
    </source>
</evidence>
<dbReference type="PANTHER" id="PTHR11702:SF31">
    <property type="entry name" value="MITOCHONDRIAL RIBOSOME-ASSOCIATED GTPASE 2"/>
    <property type="match status" value="1"/>
</dbReference>
<dbReference type="NCBIfam" id="NF008956">
    <property type="entry name" value="PRK12299.1"/>
    <property type="match status" value="1"/>
</dbReference>
<feature type="domain" description="OBG-type G" evidence="10">
    <location>
        <begin position="160"/>
        <end position="329"/>
    </location>
</feature>
<feature type="binding site" evidence="8">
    <location>
        <begin position="166"/>
        <end position="173"/>
    </location>
    <ligand>
        <name>GTP</name>
        <dbReference type="ChEBI" id="CHEBI:37565"/>
    </ligand>
</feature>
<dbReference type="EMBL" id="FWXY01000016">
    <property type="protein sequence ID" value="SMC94344.1"/>
    <property type="molecule type" value="Genomic_DNA"/>
</dbReference>
<dbReference type="InterPro" id="IPR006074">
    <property type="entry name" value="GTP1-OBG_CS"/>
</dbReference>
<dbReference type="CDD" id="cd01898">
    <property type="entry name" value="Obg"/>
    <property type="match status" value="1"/>
</dbReference>
<feature type="domain" description="Obg" evidence="11">
    <location>
        <begin position="1"/>
        <end position="159"/>
    </location>
</feature>
<dbReference type="InterPro" id="IPR036726">
    <property type="entry name" value="GTP1_OBG_dom_sf"/>
</dbReference>
<dbReference type="PANTHER" id="PTHR11702">
    <property type="entry name" value="DEVELOPMENTALLY REGULATED GTP-BINDING PROTEIN-RELATED"/>
    <property type="match status" value="1"/>
</dbReference>
<dbReference type="Gene3D" id="3.40.50.300">
    <property type="entry name" value="P-loop containing nucleotide triphosphate hydrolases"/>
    <property type="match status" value="1"/>
</dbReference>
<feature type="binding site" evidence="8">
    <location>
        <begin position="310"/>
        <end position="312"/>
    </location>
    <ligand>
        <name>GTP</name>
        <dbReference type="ChEBI" id="CHEBI:37565"/>
    </ligand>
</feature>
<feature type="binding site" evidence="8">
    <location>
        <begin position="283"/>
        <end position="286"/>
    </location>
    <ligand>
        <name>GTP</name>
        <dbReference type="ChEBI" id="CHEBI:37565"/>
    </ligand>
</feature>
<keyword evidence="13" id="KW-1185">Reference proteome</keyword>
<dbReference type="PRINTS" id="PR00326">
    <property type="entry name" value="GTP1OBG"/>
</dbReference>
<dbReference type="GO" id="GO:0003924">
    <property type="term" value="F:GTPase activity"/>
    <property type="evidence" value="ECO:0007669"/>
    <property type="project" value="UniProtKB-UniRule"/>
</dbReference>
<feature type="binding site" evidence="8">
    <location>
        <position position="173"/>
    </location>
    <ligand>
        <name>Mg(2+)</name>
        <dbReference type="ChEBI" id="CHEBI:18420"/>
    </ligand>
</feature>
<comment type="subunit">
    <text evidence="8">Monomer.</text>
</comment>
<proteinExistence type="inferred from homology"/>
<dbReference type="Pfam" id="PF01018">
    <property type="entry name" value="GTP1_OBG"/>
    <property type="match status" value="1"/>
</dbReference>
<dbReference type="InterPro" id="IPR006169">
    <property type="entry name" value="GTP1_OBG_dom"/>
</dbReference>
<dbReference type="PROSITE" id="PS00905">
    <property type="entry name" value="GTP1_OBG"/>
    <property type="match status" value="1"/>
</dbReference>
<dbReference type="RefSeq" id="WP_084070134.1">
    <property type="nucleotide sequence ID" value="NZ_FWXY01000016.1"/>
</dbReference>
<dbReference type="InterPro" id="IPR045086">
    <property type="entry name" value="OBG_GTPase"/>
</dbReference>
<reference evidence="12 13" key="1">
    <citation type="submission" date="2017-04" db="EMBL/GenBank/DDBJ databases">
        <authorList>
            <person name="Afonso C.L."/>
            <person name="Miller P.J."/>
            <person name="Scott M.A."/>
            <person name="Spackman E."/>
            <person name="Goraichik I."/>
            <person name="Dimitrov K.M."/>
            <person name="Suarez D.L."/>
            <person name="Swayne D.E."/>
        </authorList>
    </citation>
    <scope>NUCLEOTIDE SEQUENCE [LARGE SCALE GENOMIC DNA]</scope>
    <source>
        <strain evidence="12 13">DSM 3385</strain>
    </source>
</reference>
<dbReference type="Pfam" id="PF01926">
    <property type="entry name" value="MMR_HSR1"/>
    <property type="match status" value="1"/>
</dbReference>
<dbReference type="AlphaFoldDB" id="A0A1W2DAR8"/>
<dbReference type="InterPro" id="IPR027417">
    <property type="entry name" value="P-loop_NTPase"/>
</dbReference>
<dbReference type="STRING" id="1121400.SAMN02746065_11649"/>
<dbReference type="NCBIfam" id="TIGR00231">
    <property type="entry name" value="small_GTP"/>
    <property type="match status" value="1"/>
</dbReference>
<evidence type="ECO:0000313" key="12">
    <source>
        <dbReference type="EMBL" id="SMC94344.1"/>
    </source>
</evidence>
<feature type="binding site" evidence="8">
    <location>
        <begin position="213"/>
        <end position="216"/>
    </location>
    <ligand>
        <name>GTP</name>
        <dbReference type="ChEBI" id="CHEBI:37565"/>
    </ligand>
</feature>
<dbReference type="GO" id="GO:0005737">
    <property type="term" value="C:cytoplasm"/>
    <property type="evidence" value="ECO:0007669"/>
    <property type="project" value="UniProtKB-SubCell"/>
</dbReference>
<dbReference type="Proteomes" id="UP000192418">
    <property type="component" value="Unassembled WGS sequence"/>
</dbReference>
<evidence type="ECO:0000256" key="9">
    <source>
        <dbReference type="SAM" id="MobiDB-lite"/>
    </source>
</evidence>
<comment type="similarity">
    <text evidence="1 8">Belongs to the TRAFAC class OBG-HflX-like GTPase superfamily. OBG GTPase family.</text>
</comment>
<evidence type="ECO:0000256" key="5">
    <source>
        <dbReference type="ARBA" id="ARBA00022801"/>
    </source>
</evidence>
<feature type="binding site" evidence="8">
    <location>
        <position position="193"/>
    </location>
    <ligand>
        <name>Mg(2+)</name>
        <dbReference type="ChEBI" id="CHEBI:18420"/>
    </ligand>
</feature>
<dbReference type="GO" id="GO:0042254">
    <property type="term" value="P:ribosome biogenesis"/>
    <property type="evidence" value="ECO:0007669"/>
    <property type="project" value="UniProtKB-UniRule"/>
</dbReference>
<evidence type="ECO:0000256" key="8">
    <source>
        <dbReference type="HAMAP-Rule" id="MF_01454"/>
    </source>
</evidence>
<dbReference type="EC" id="3.6.5.-" evidence="8"/>
<sequence length="333" mass="35611">MKFIDEATIFVRSGNGGPGCVSFRRERFIERGGPDGGDGGNGGSIILKTDKSKRTLFDLRRQRIIRAKNGSPGMGRLRHGKNAPHQIIPVPPGTLVINEDTGETIADLTQPDQQFVLAKGGIGGRGNKRFSTATNRAPRHAQPGMPGEEFNLRLELKLLADVGLVGLPNAGKSTLVSRLSSARPKIADYPFTTLAPSLGMVQPGYGEPFAVADIPGLIEGAHQGVGLGIQFLKHIERTGILVHIIDVSAIDPDTPLEAYHLINKELEQYSKALGQKPQLLVLNKIDLTGAREKADAFIEALGNNDVITLSAATGKGTDRLKQILAEKLGKTDG</sequence>
<dbReference type="NCBIfam" id="TIGR02729">
    <property type="entry name" value="Obg_CgtA"/>
    <property type="match status" value="1"/>
</dbReference>
<dbReference type="PROSITE" id="PS51883">
    <property type="entry name" value="OBG"/>
    <property type="match status" value="1"/>
</dbReference>
<evidence type="ECO:0000256" key="4">
    <source>
        <dbReference type="ARBA" id="ARBA00022741"/>
    </source>
</evidence>
<feature type="binding site" evidence="8">
    <location>
        <begin position="191"/>
        <end position="195"/>
    </location>
    <ligand>
        <name>GTP</name>
        <dbReference type="ChEBI" id="CHEBI:37565"/>
    </ligand>
</feature>
<dbReference type="GO" id="GO:0005525">
    <property type="term" value="F:GTP binding"/>
    <property type="evidence" value="ECO:0007669"/>
    <property type="project" value="UniProtKB-UniRule"/>
</dbReference>
<comment type="subcellular location">
    <subcellularLocation>
        <location evidence="8">Cytoplasm</location>
    </subcellularLocation>
</comment>
<gene>
    <name evidence="8" type="primary">obg</name>
    <name evidence="12" type="ORF">SAMN02746065_11649</name>
</gene>
<dbReference type="SUPFAM" id="SSF52540">
    <property type="entry name" value="P-loop containing nucleoside triphosphate hydrolases"/>
    <property type="match status" value="1"/>
</dbReference>
<keyword evidence="5 8" id="KW-0378">Hydrolase</keyword>
<dbReference type="Gene3D" id="2.70.210.12">
    <property type="entry name" value="GTP1/OBG domain"/>
    <property type="match status" value="1"/>
</dbReference>
<dbReference type="OrthoDB" id="9807318at2"/>
<evidence type="ECO:0000313" key="13">
    <source>
        <dbReference type="Proteomes" id="UP000192418"/>
    </source>
</evidence>
<organism evidence="12 13">
    <name type="scientific">Desulfocicer vacuolatum DSM 3385</name>
    <dbReference type="NCBI Taxonomy" id="1121400"/>
    <lineage>
        <taxon>Bacteria</taxon>
        <taxon>Pseudomonadati</taxon>
        <taxon>Thermodesulfobacteriota</taxon>
        <taxon>Desulfobacteria</taxon>
        <taxon>Desulfobacterales</taxon>
        <taxon>Desulfobacteraceae</taxon>
        <taxon>Desulfocicer</taxon>
    </lineage>
</organism>
<comment type="cofactor">
    <cofactor evidence="8">
        <name>Mg(2+)</name>
        <dbReference type="ChEBI" id="CHEBI:18420"/>
    </cofactor>
</comment>
<evidence type="ECO:0000256" key="2">
    <source>
        <dbReference type="ARBA" id="ARBA00022490"/>
    </source>
</evidence>
<name>A0A1W2DAR8_9BACT</name>
<keyword evidence="2 8" id="KW-0963">Cytoplasm</keyword>
<dbReference type="PIRSF" id="PIRSF002401">
    <property type="entry name" value="GTP_bd_Obg/CgtA"/>
    <property type="match status" value="1"/>
</dbReference>
<protein>
    <recommendedName>
        <fullName evidence="8">GTPase Obg</fullName>
        <ecNumber evidence="8">3.6.5.-</ecNumber>
    </recommendedName>
    <alternativeName>
        <fullName evidence="8">GTP-binding protein Obg</fullName>
    </alternativeName>
</protein>
<dbReference type="InterPro" id="IPR005225">
    <property type="entry name" value="Small_GTP-bd"/>
</dbReference>
<keyword evidence="7 8" id="KW-0342">GTP-binding</keyword>
<dbReference type="InterPro" id="IPR031167">
    <property type="entry name" value="G_OBG"/>
</dbReference>
<dbReference type="HAMAP" id="MF_01454">
    <property type="entry name" value="GTPase_Obg"/>
    <property type="match status" value="1"/>
</dbReference>